<reference evidence="2" key="1">
    <citation type="submission" date="2022-11" db="UniProtKB">
        <authorList>
            <consortium name="WormBaseParasite"/>
        </authorList>
    </citation>
    <scope>IDENTIFICATION</scope>
</reference>
<evidence type="ECO:0000313" key="1">
    <source>
        <dbReference type="Proteomes" id="UP000887565"/>
    </source>
</evidence>
<keyword evidence="1" id="KW-1185">Reference proteome</keyword>
<evidence type="ECO:0000313" key="2">
    <source>
        <dbReference type="WBParaSite" id="nRc.2.0.1.t44966-RA"/>
    </source>
</evidence>
<dbReference type="AlphaFoldDB" id="A0A915L2L7"/>
<accession>A0A915L2L7</accession>
<organism evidence="1 2">
    <name type="scientific">Romanomermis culicivorax</name>
    <name type="common">Nematode worm</name>
    <dbReference type="NCBI Taxonomy" id="13658"/>
    <lineage>
        <taxon>Eukaryota</taxon>
        <taxon>Metazoa</taxon>
        <taxon>Ecdysozoa</taxon>
        <taxon>Nematoda</taxon>
        <taxon>Enoplea</taxon>
        <taxon>Dorylaimia</taxon>
        <taxon>Mermithida</taxon>
        <taxon>Mermithoidea</taxon>
        <taxon>Mermithidae</taxon>
        <taxon>Romanomermis</taxon>
    </lineage>
</organism>
<protein>
    <submittedName>
        <fullName evidence="2">Uncharacterized protein</fullName>
    </submittedName>
</protein>
<dbReference type="Proteomes" id="UP000887565">
    <property type="component" value="Unplaced"/>
</dbReference>
<name>A0A915L2L7_ROMCU</name>
<dbReference type="WBParaSite" id="nRc.2.0.1.t44966-RA">
    <property type="protein sequence ID" value="nRc.2.0.1.t44966-RA"/>
    <property type="gene ID" value="nRc.2.0.1.g44966"/>
</dbReference>
<proteinExistence type="predicted"/>
<sequence>MCFTAICLTNLSKTFWHQTFKGVMSSLWRIVLGLAHTEQQSFKYFSNMDKCPTTLVMGIQDASLPDT</sequence>